<dbReference type="InterPro" id="IPR011006">
    <property type="entry name" value="CheY-like_superfamily"/>
</dbReference>
<feature type="modified residue" description="4-aspartylphosphate" evidence="1">
    <location>
        <position position="57"/>
    </location>
</feature>
<keyword evidence="1" id="KW-0597">Phosphoprotein</keyword>
<dbReference type="InterPro" id="IPR052893">
    <property type="entry name" value="TCS_response_regulator"/>
</dbReference>
<keyword evidence="4" id="KW-1185">Reference proteome</keyword>
<proteinExistence type="predicted"/>
<sequence>MKIFIVDDDPISIFLTQRSFEMEGVEASIHPFLSAEEALEMLGKASLEDLPDIIFLDLNMPGVDGWEFLEAFEQLPDVSALEKCRTYILTSSLDTSDIAKANESPLVKGFIHKPIGPEDIQVILQAH</sequence>
<evidence type="ECO:0000313" key="4">
    <source>
        <dbReference type="Proteomes" id="UP001500552"/>
    </source>
</evidence>
<organism evidence="3 4">
    <name type="scientific">Pontibacter saemangeumensis</name>
    <dbReference type="NCBI Taxonomy" id="1084525"/>
    <lineage>
        <taxon>Bacteria</taxon>
        <taxon>Pseudomonadati</taxon>
        <taxon>Bacteroidota</taxon>
        <taxon>Cytophagia</taxon>
        <taxon>Cytophagales</taxon>
        <taxon>Hymenobacteraceae</taxon>
        <taxon>Pontibacter</taxon>
    </lineage>
</organism>
<name>A0ABP8LM00_9BACT</name>
<comment type="caution">
    <text evidence="3">The sequence shown here is derived from an EMBL/GenBank/DDBJ whole genome shotgun (WGS) entry which is preliminary data.</text>
</comment>
<reference evidence="4" key="1">
    <citation type="journal article" date="2019" name="Int. J. Syst. Evol. Microbiol.">
        <title>The Global Catalogue of Microorganisms (GCM) 10K type strain sequencing project: providing services to taxonomists for standard genome sequencing and annotation.</title>
        <authorList>
            <consortium name="The Broad Institute Genomics Platform"/>
            <consortium name="The Broad Institute Genome Sequencing Center for Infectious Disease"/>
            <person name="Wu L."/>
            <person name="Ma J."/>
        </authorList>
    </citation>
    <scope>NUCLEOTIDE SEQUENCE [LARGE SCALE GENOMIC DNA]</scope>
    <source>
        <strain evidence="4">JCM 17926</strain>
    </source>
</reference>
<dbReference type="PROSITE" id="PS50110">
    <property type="entry name" value="RESPONSE_REGULATORY"/>
    <property type="match status" value="1"/>
</dbReference>
<evidence type="ECO:0000256" key="1">
    <source>
        <dbReference type="PROSITE-ProRule" id="PRU00169"/>
    </source>
</evidence>
<dbReference type="SMART" id="SM00448">
    <property type="entry name" value="REC"/>
    <property type="match status" value="1"/>
</dbReference>
<dbReference type="SUPFAM" id="SSF52172">
    <property type="entry name" value="CheY-like"/>
    <property type="match status" value="1"/>
</dbReference>
<dbReference type="Gene3D" id="3.40.50.2300">
    <property type="match status" value="1"/>
</dbReference>
<feature type="domain" description="Response regulatory" evidence="2">
    <location>
        <begin position="2"/>
        <end position="127"/>
    </location>
</feature>
<protein>
    <submittedName>
        <fullName evidence="3">Response regulator</fullName>
    </submittedName>
</protein>
<dbReference type="Pfam" id="PF00072">
    <property type="entry name" value="Response_reg"/>
    <property type="match status" value="1"/>
</dbReference>
<dbReference type="Proteomes" id="UP001500552">
    <property type="component" value="Unassembled WGS sequence"/>
</dbReference>
<dbReference type="RefSeq" id="WP_345158623.1">
    <property type="nucleotide sequence ID" value="NZ_BAABHC010000010.1"/>
</dbReference>
<evidence type="ECO:0000313" key="3">
    <source>
        <dbReference type="EMBL" id="GAA4431532.1"/>
    </source>
</evidence>
<gene>
    <name evidence="3" type="ORF">GCM10023188_19170</name>
</gene>
<dbReference type="InterPro" id="IPR001789">
    <property type="entry name" value="Sig_transdc_resp-reg_receiver"/>
</dbReference>
<evidence type="ECO:0000259" key="2">
    <source>
        <dbReference type="PROSITE" id="PS50110"/>
    </source>
</evidence>
<accession>A0ABP8LM00</accession>
<dbReference type="EMBL" id="BAABHC010000010">
    <property type="protein sequence ID" value="GAA4431532.1"/>
    <property type="molecule type" value="Genomic_DNA"/>
</dbReference>
<dbReference type="PANTHER" id="PTHR44520">
    <property type="entry name" value="RESPONSE REGULATOR RCP1-RELATED"/>
    <property type="match status" value="1"/>
</dbReference>
<dbReference type="PANTHER" id="PTHR44520:SF2">
    <property type="entry name" value="RESPONSE REGULATOR RCP1"/>
    <property type="match status" value="1"/>
</dbReference>